<feature type="region of interest" description="Disordered" evidence="2">
    <location>
        <begin position="109"/>
        <end position="142"/>
    </location>
</feature>
<feature type="compositionally biased region" description="Acidic residues" evidence="2">
    <location>
        <begin position="50"/>
        <end position="60"/>
    </location>
</feature>
<keyword evidence="1" id="KW-0547">Nucleotide-binding</keyword>
<dbReference type="PROSITE" id="PS51455">
    <property type="entry name" value="PIPK"/>
    <property type="match status" value="1"/>
</dbReference>
<dbReference type="InterPro" id="IPR027483">
    <property type="entry name" value="PInositol-4-P-4/5-kinase_C_sf"/>
</dbReference>
<protein>
    <recommendedName>
        <fullName evidence="3">PIPK domain-containing protein</fullName>
    </recommendedName>
</protein>
<evidence type="ECO:0000313" key="5">
    <source>
        <dbReference type="Proteomes" id="UP001530293"/>
    </source>
</evidence>
<dbReference type="PANTHER" id="PTHR23086">
    <property type="entry name" value="PHOSPHATIDYLINOSITOL-4-PHOSPHATE 5-KINASE"/>
    <property type="match status" value="1"/>
</dbReference>
<dbReference type="Pfam" id="PF01504">
    <property type="entry name" value="PIP5K"/>
    <property type="match status" value="2"/>
</dbReference>
<dbReference type="AlphaFoldDB" id="A0ABD3M260"/>
<feature type="region of interest" description="Disordered" evidence="2">
    <location>
        <begin position="223"/>
        <end position="311"/>
    </location>
</feature>
<evidence type="ECO:0000313" key="4">
    <source>
        <dbReference type="EMBL" id="KAL3756277.1"/>
    </source>
</evidence>
<dbReference type="InterPro" id="IPR027484">
    <property type="entry name" value="PInositol-4-P-5-kinase_N"/>
</dbReference>
<feature type="compositionally biased region" description="Polar residues" evidence="2">
    <location>
        <begin position="692"/>
        <end position="705"/>
    </location>
</feature>
<dbReference type="PANTHER" id="PTHR23086:SF8">
    <property type="entry name" value="PHOSPHATIDYLINOSITOL 5-PHOSPHATE 4-KINASE, ISOFORM A"/>
    <property type="match status" value="1"/>
</dbReference>
<keyword evidence="1" id="KW-0418">Kinase</keyword>
<reference evidence="4 5" key="1">
    <citation type="submission" date="2024-10" db="EMBL/GenBank/DDBJ databases">
        <title>Updated reference genomes for cyclostephanoid diatoms.</title>
        <authorList>
            <person name="Roberts W.R."/>
            <person name="Alverson A.J."/>
        </authorList>
    </citation>
    <scope>NUCLEOTIDE SEQUENCE [LARGE SCALE GENOMIC DNA]</scope>
    <source>
        <strain evidence="4 5">AJA232-27</strain>
    </source>
</reference>
<dbReference type="GO" id="GO:0005524">
    <property type="term" value="F:ATP binding"/>
    <property type="evidence" value="ECO:0007669"/>
    <property type="project" value="UniProtKB-UniRule"/>
</dbReference>
<dbReference type="Proteomes" id="UP001530293">
    <property type="component" value="Unassembled WGS sequence"/>
</dbReference>
<feature type="domain" description="PIPK" evidence="3">
    <location>
        <begin position="402"/>
        <end position="866"/>
    </location>
</feature>
<dbReference type="GO" id="GO:0046488">
    <property type="term" value="P:phosphatidylinositol metabolic process"/>
    <property type="evidence" value="ECO:0007669"/>
    <property type="project" value="UniProtKB-UniRule"/>
</dbReference>
<feature type="region of interest" description="Disordered" evidence="2">
    <location>
        <begin position="369"/>
        <end position="421"/>
    </location>
</feature>
<accession>A0ABD3M260</accession>
<feature type="compositionally biased region" description="Low complexity" evidence="2">
    <location>
        <begin position="268"/>
        <end position="284"/>
    </location>
</feature>
<dbReference type="Gene3D" id="3.30.810.10">
    <property type="entry name" value="2-Layer Sandwich"/>
    <property type="match status" value="1"/>
</dbReference>
<keyword evidence="1" id="KW-0808">Transferase</keyword>
<keyword evidence="1" id="KW-0067">ATP-binding</keyword>
<evidence type="ECO:0000256" key="1">
    <source>
        <dbReference type="PROSITE-ProRule" id="PRU00781"/>
    </source>
</evidence>
<dbReference type="CDD" id="cd00139">
    <property type="entry name" value="PIPKc"/>
    <property type="match status" value="1"/>
</dbReference>
<dbReference type="SMART" id="SM00330">
    <property type="entry name" value="PIPKc"/>
    <property type="match status" value="1"/>
</dbReference>
<feature type="region of interest" description="Disordered" evidence="2">
    <location>
        <begin position="1"/>
        <end position="79"/>
    </location>
</feature>
<dbReference type="SUPFAM" id="SSF56104">
    <property type="entry name" value="SAICAR synthase-like"/>
    <property type="match status" value="1"/>
</dbReference>
<dbReference type="GO" id="GO:0016301">
    <property type="term" value="F:kinase activity"/>
    <property type="evidence" value="ECO:0007669"/>
    <property type="project" value="UniProtKB-UniRule"/>
</dbReference>
<name>A0ABD3M260_9STRA</name>
<proteinExistence type="predicted"/>
<sequence length="870" mass="96192">MAFLLPSRLSRGRQLSSLEGGGGVGVGTVVDKDEVHSAGPTKSISFSSSSDEDDSDQDSDDGSHDGQHSVLSGATNDTSFSGIVDEYTEGDLQTLNQLVNKLHAAELQREAKKQQANHRHRIDDEPTNASCSTPIDFPSELPENPPPHFSPLQSSHHLSVSTVDSWQGSSIEIVPTENVATIMPQWNDEWSRDRLEWEEQRRKSLVVLDDDMTEIKRSRTLNDVGAHGGDISLKRNNSLPDSLRKHYHSEDSRGQNHNLHHSSPPTNSPASITKTSITTATSHSRNYKYGKPPTLPNADNPNPMVSRSSKRINKKHAQYALCAGMMLGIRESVGGATGVEAELQISMWEGCERTWLSQVEDGASDNYEEKEVQLDESVSGDKSNTADDTNNLSQSAGSNLSSSPVRRSNSYTSLSSSSPTRLNSTAATAEAYTTLTTECERVAKYKLPANQFYLGSNTSPLPHKYKFKVYAPLVFARIRSLFGVEKQTFLHSICGKFNFYEFASNARSGQFFFYSHDGLYMIKTLTNTESKFLREILPFYYRHLTCNPSTFLTHFYGMYRVCMPNASNQRLHFVIMRSVFHTTKKIDRVWDLKGSKAGRKANPGDSVSKDLDILEEGRRLRFADPKARGLFLDQLARDATFLARLGIMDYSLLLGLHVCEESSGAEGALLEGAANAVNQDSASSAPREGVRNVTTESVEPSRSNTPLRRGIMQRASSAKAIELDDTLTTSDSEIKFSSSLKSVPETPVSASVPRNAITSRSDSGIEGYEEKLEDGTLAKKEIYFCGELLTSSTALGFVCIMNTYEYSFHFGLRRAAGIIDILQYYDARKLGETVIKKATGNSGEDISCVDPETYGKRFVKFISNLIEKEE</sequence>
<feature type="compositionally biased region" description="Polar residues" evidence="2">
    <location>
        <begin position="70"/>
        <end position="79"/>
    </location>
</feature>
<feature type="compositionally biased region" description="Polar residues" evidence="2">
    <location>
        <begin position="380"/>
        <end position="389"/>
    </location>
</feature>
<feature type="compositionally biased region" description="Low complexity" evidence="2">
    <location>
        <begin position="1"/>
        <end position="18"/>
    </location>
</feature>
<dbReference type="Gene3D" id="3.30.800.10">
    <property type="entry name" value="Phosphatidylinositol Phosphate Kinase II Beta"/>
    <property type="match status" value="1"/>
</dbReference>
<evidence type="ECO:0000259" key="3">
    <source>
        <dbReference type="PROSITE" id="PS51455"/>
    </source>
</evidence>
<feature type="compositionally biased region" description="Basic and acidic residues" evidence="2">
    <location>
        <begin position="242"/>
        <end position="254"/>
    </location>
</feature>
<feature type="region of interest" description="Disordered" evidence="2">
    <location>
        <begin position="679"/>
        <end position="705"/>
    </location>
</feature>
<feature type="compositionally biased region" description="Polar residues" evidence="2">
    <location>
        <begin position="297"/>
        <end position="307"/>
    </location>
</feature>
<evidence type="ECO:0000256" key="2">
    <source>
        <dbReference type="SAM" id="MobiDB-lite"/>
    </source>
</evidence>
<organism evidence="4 5">
    <name type="scientific">Discostella pseudostelligera</name>
    <dbReference type="NCBI Taxonomy" id="259834"/>
    <lineage>
        <taxon>Eukaryota</taxon>
        <taxon>Sar</taxon>
        <taxon>Stramenopiles</taxon>
        <taxon>Ochrophyta</taxon>
        <taxon>Bacillariophyta</taxon>
        <taxon>Coscinodiscophyceae</taxon>
        <taxon>Thalassiosirophycidae</taxon>
        <taxon>Stephanodiscales</taxon>
        <taxon>Stephanodiscaceae</taxon>
        <taxon>Discostella</taxon>
    </lineage>
</organism>
<feature type="compositionally biased region" description="Polar residues" evidence="2">
    <location>
        <begin position="255"/>
        <end position="265"/>
    </location>
</feature>
<gene>
    <name evidence="4" type="ORF">ACHAWU_007228</name>
</gene>
<comment type="caution">
    <text evidence="4">The sequence shown here is derived from an EMBL/GenBank/DDBJ whole genome shotgun (WGS) entry which is preliminary data.</text>
</comment>
<keyword evidence="5" id="KW-1185">Reference proteome</keyword>
<feature type="compositionally biased region" description="Low complexity" evidence="2">
    <location>
        <begin position="390"/>
        <end position="421"/>
    </location>
</feature>
<dbReference type="InterPro" id="IPR002498">
    <property type="entry name" value="PInositol-4-P-4/5-kinase_core"/>
</dbReference>
<dbReference type="InterPro" id="IPR023610">
    <property type="entry name" value="PInositol-4/5-P-5/4-kinase"/>
</dbReference>
<dbReference type="EMBL" id="JALLBG020000312">
    <property type="protein sequence ID" value="KAL3756277.1"/>
    <property type="molecule type" value="Genomic_DNA"/>
</dbReference>